<dbReference type="Gene3D" id="3.40.50.300">
    <property type="entry name" value="P-loop containing nucleotide triphosphate hydrolases"/>
    <property type="match status" value="1"/>
</dbReference>
<dbReference type="SUPFAM" id="SSF52540">
    <property type="entry name" value="P-loop containing nucleoside triphosphate hydrolases"/>
    <property type="match status" value="1"/>
</dbReference>
<evidence type="ECO:0000313" key="2">
    <source>
        <dbReference type="Proteomes" id="UP000076268"/>
    </source>
</evidence>
<proteinExistence type="predicted"/>
<protein>
    <submittedName>
        <fullName evidence="1">Uncharacterized protein</fullName>
    </submittedName>
</protein>
<keyword evidence="2" id="KW-1185">Reference proteome</keyword>
<gene>
    <name evidence="1" type="ORF">AXX12_03165</name>
</gene>
<name>A0A154BT46_ANASB</name>
<dbReference type="RefSeq" id="WP_066238937.1">
    <property type="nucleotide sequence ID" value="NZ_LSGP01000013.1"/>
</dbReference>
<dbReference type="AlphaFoldDB" id="A0A154BT46"/>
<accession>A0A154BT46</accession>
<sequence length="201" mass="22769">MREIVIVGRPNSGKTMFALNFANFLGVKRVDVTFRDYDDILTCRHFSIEEAKRELCSSVAHRTLTLQSIVLRMTMGKTPIEFMLDDTCGVSEQIHPDATVRRGMAQTLKSMRYADYIFHMLDMIYWSNHPFFQSGNIDQEIYQYGLARNAYTILANKIDAPLAREHLTKIGSAFPKAKVIPISALLGAGFKEVKACVARNI</sequence>
<evidence type="ECO:0000313" key="1">
    <source>
        <dbReference type="EMBL" id="KYZ77146.1"/>
    </source>
</evidence>
<dbReference type="OrthoDB" id="2374147at2"/>
<dbReference type="STRING" id="1794912.AXX12_03165"/>
<dbReference type="EMBL" id="LSGP01000013">
    <property type="protein sequence ID" value="KYZ77146.1"/>
    <property type="molecule type" value="Genomic_DNA"/>
</dbReference>
<reference evidence="1 2" key="1">
    <citation type="submission" date="2016-02" db="EMBL/GenBank/DDBJ databases">
        <title>Anaerosporomusa subterraneum gen. nov., sp. nov., a spore-forming obligate anaerobe isolated from saprolite.</title>
        <authorList>
            <person name="Choi J.K."/>
            <person name="Shah M."/>
            <person name="Yee N."/>
        </authorList>
    </citation>
    <scope>NUCLEOTIDE SEQUENCE [LARGE SCALE GENOMIC DNA]</scope>
    <source>
        <strain evidence="1 2">RU4</strain>
    </source>
</reference>
<dbReference type="InterPro" id="IPR027417">
    <property type="entry name" value="P-loop_NTPase"/>
</dbReference>
<comment type="caution">
    <text evidence="1">The sequence shown here is derived from an EMBL/GenBank/DDBJ whole genome shotgun (WGS) entry which is preliminary data.</text>
</comment>
<organism evidence="1 2">
    <name type="scientific">Anaerosporomusa subterranea</name>
    <dbReference type="NCBI Taxonomy" id="1794912"/>
    <lineage>
        <taxon>Bacteria</taxon>
        <taxon>Bacillati</taxon>
        <taxon>Bacillota</taxon>
        <taxon>Negativicutes</taxon>
        <taxon>Acetonemataceae</taxon>
        <taxon>Anaerosporomusa</taxon>
    </lineage>
</organism>
<dbReference type="Proteomes" id="UP000076268">
    <property type="component" value="Unassembled WGS sequence"/>
</dbReference>